<evidence type="ECO:0000259" key="1">
    <source>
        <dbReference type="Pfam" id="PF01067"/>
    </source>
</evidence>
<dbReference type="InterPro" id="IPR036213">
    <property type="entry name" value="Calpain_III_sf"/>
</dbReference>
<name>A0AAE0BCE3_9CHLO</name>
<feature type="domain" description="Peptidase C2 calpain large subunit" evidence="1">
    <location>
        <begin position="14"/>
        <end position="59"/>
    </location>
</feature>
<reference evidence="2 3" key="1">
    <citation type="journal article" date="2015" name="Genome Biol. Evol.">
        <title>Comparative Genomics of a Bacterivorous Green Alga Reveals Evolutionary Causalities and Consequences of Phago-Mixotrophic Mode of Nutrition.</title>
        <authorList>
            <person name="Burns J.A."/>
            <person name="Paasch A."/>
            <person name="Narechania A."/>
            <person name="Kim E."/>
        </authorList>
    </citation>
    <scope>NUCLEOTIDE SEQUENCE [LARGE SCALE GENOMIC DNA]</scope>
    <source>
        <strain evidence="2 3">PLY_AMNH</strain>
    </source>
</reference>
<dbReference type="Proteomes" id="UP001190700">
    <property type="component" value="Unassembled WGS sequence"/>
</dbReference>
<evidence type="ECO:0000313" key="2">
    <source>
        <dbReference type="EMBL" id="KAK3233996.1"/>
    </source>
</evidence>
<accession>A0AAE0BCE3</accession>
<keyword evidence="3" id="KW-1185">Reference proteome</keyword>
<dbReference type="AlphaFoldDB" id="A0AAE0BCE3"/>
<dbReference type="InterPro" id="IPR022682">
    <property type="entry name" value="Calpain_domain_III"/>
</dbReference>
<dbReference type="EMBL" id="LGRX02035580">
    <property type="protein sequence ID" value="KAK3233996.1"/>
    <property type="molecule type" value="Genomic_DNA"/>
</dbReference>
<proteinExistence type="predicted"/>
<dbReference type="Gene3D" id="2.60.120.380">
    <property type="match status" value="1"/>
</dbReference>
<gene>
    <name evidence="2" type="ORF">CYMTET_55737</name>
</gene>
<organism evidence="2 3">
    <name type="scientific">Cymbomonas tetramitiformis</name>
    <dbReference type="NCBI Taxonomy" id="36881"/>
    <lineage>
        <taxon>Eukaryota</taxon>
        <taxon>Viridiplantae</taxon>
        <taxon>Chlorophyta</taxon>
        <taxon>Pyramimonadophyceae</taxon>
        <taxon>Pyramimonadales</taxon>
        <taxon>Pyramimonadaceae</taxon>
        <taxon>Cymbomonas</taxon>
    </lineage>
</organism>
<protein>
    <recommendedName>
        <fullName evidence="1">Peptidase C2 calpain large subunit domain-containing protein</fullName>
    </recommendedName>
</protein>
<dbReference type="SUPFAM" id="SSF49758">
    <property type="entry name" value="Calpain large subunit, middle domain (domain III)"/>
    <property type="match status" value="1"/>
</dbReference>
<evidence type="ECO:0000313" key="3">
    <source>
        <dbReference type="Proteomes" id="UP001190700"/>
    </source>
</evidence>
<dbReference type="Pfam" id="PF01067">
    <property type="entry name" value="Calpain_III"/>
    <property type="match status" value="1"/>
</dbReference>
<sequence>MGWKACQPGERRRYTVKSKTASFWNKREVSLRATLEPPGALVVPSTYEAGINNNFWISVRTRQVANISSAAASWHSIAKDFRSTEWSGSSMKNTVRIACRAGMPGARVVIFLHQSQARQHHAHHDDC</sequence>
<comment type="caution">
    <text evidence="2">The sequence shown here is derived from an EMBL/GenBank/DDBJ whole genome shotgun (WGS) entry which is preliminary data.</text>
</comment>